<gene>
    <name evidence="2" type="ORF">SAMN04488500_108194</name>
</gene>
<keyword evidence="3" id="KW-1185">Reference proteome</keyword>
<reference evidence="2 3" key="1">
    <citation type="submission" date="2017-04" db="EMBL/GenBank/DDBJ databases">
        <authorList>
            <person name="Afonso C.L."/>
            <person name="Miller P.J."/>
            <person name="Scott M.A."/>
            <person name="Spackman E."/>
            <person name="Goraichik I."/>
            <person name="Dimitrov K.M."/>
            <person name="Suarez D.L."/>
            <person name="Swayne D.E."/>
        </authorList>
    </citation>
    <scope>NUCLEOTIDE SEQUENCE [LARGE SCALE GENOMIC DNA]</scope>
    <source>
        <strain evidence="2 3">DSM 5090</strain>
    </source>
</reference>
<dbReference type="RefSeq" id="WP_176215491.1">
    <property type="nucleotide sequence ID" value="NZ_CP155572.1"/>
</dbReference>
<feature type="region of interest" description="Disordered" evidence="1">
    <location>
        <begin position="23"/>
        <end position="48"/>
    </location>
</feature>
<evidence type="ECO:0000313" key="3">
    <source>
        <dbReference type="Proteomes" id="UP000192738"/>
    </source>
</evidence>
<evidence type="ECO:0000256" key="1">
    <source>
        <dbReference type="SAM" id="MobiDB-lite"/>
    </source>
</evidence>
<dbReference type="Proteomes" id="UP000192738">
    <property type="component" value="Unassembled WGS sequence"/>
</dbReference>
<sequence length="48" mass="5326">MKGELHISQSSKQETLTAKTKLVTAAKPANEKQGWERNKITSQAEKAE</sequence>
<dbReference type="EMBL" id="FWXI01000008">
    <property type="protein sequence ID" value="SMC76875.1"/>
    <property type="molecule type" value="Genomic_DNA"/>
</dbReference>
<accession>A0A1W2BV47</accession>
<dbReference type="AlphaFoldDB" id="A0A1W2BV47"/>
<name>A0A1W2BV47_9FIRM</name>
<protein>
    <submittedName>
        <fullName evidence="2">Uncharacterized protein</fullName>
    </submittedName>
</protein>
<organism evidence="2 3">
    <name type="scientific">Sporomusa malonica</name>
    <dbReference type="NCBI Taxonomy" id="112901"/>
    <lineage>
        <taxon>Bacteria</taxon>
        <taxon>Bacillati</taxon>
        <taxon>Bacillota</taxon>
        <taxon>Negativicutes</taxon>
        <taxon>Selenomonadales</taxon>
        <taxon>Sporomusaceae</taxon>
        <taxon>Sporomusa</taxon>
    </lineage>
</organism>
<dbReference type="STRING" id="112901.SAMN04488500_108194"/>
<proteinExistence type="predicted"/>
<feature type="compositionally biased region" description="Basic and acidic residues" evidence="1">
    <location>
        <begin position="29"/>
        <end position="48"/>
    </location>
</feature>
<evidence type="ECO:0000313" key="2">
    <source>
        <dbReference type="EMBL" id="SMC76875.1"/>
    </source>
</evidence>